<comment type="caution">
    <text evidence="3">The sequence shown here is derived from an EMBL/GenBank/DDBJ whole genome shotgun (WGS) entry which is preliminary data.</text>
</comment>
<evidence type="ECO:0000259" key="2">
    <source>
        <dbReference type="Pfam" id="PF12172"/>
    </source>
</evidence>
<dbReference type="InterPro" id="IPR012340">
    <property type="entry name" value="NA-bd_OB-fold"/>
</dbReference>
<gene>
    <name evidence="3" type="ORF">HNP84_008200</name>
</gene>
<dbReference type="PANTHER" id="PTHR34075">
    <property type="entry name" value="BLR3430 PROTEIN"/>
    <property type="match status" value="1"/>
</dbReference>
<dbReference type="RefSeq" id="WP_185055317.1">
    <property type="nucleotide sequence ID" value="NZ_BAABIX010000019.1"/>
</dbReference>
<dbReference type="AlphaFoldDB" id="A0A840PHY8"/>
<organism evidence="3 4">
    <name type="scientific">Thermocatellispora tengchongensis</name>
    <dbReference type="NCBI Taxonomy" id="1073253"/>
    <lineage>
        <taxon>Bacteria</taxon>
        <taxon>Bacillati</taxon>
        <taxon>Actinomycetota</taxon>
        <taxon>Actinomycetes</taxon>
        <taxon>Streptosporangiales</taxon>
        <taxon>Streptosporangiaceae</taxon>
        <taxon>Thermocatellispora</taxon>
    </lineage>
</organism>
<dbReference type="SUPFAM" id="SSF50249">
    <property type="entry name" value="Nucleic acid-binding proteins"/>
    <property type="match status" value="1"/>
</dbReference>
<evidence type="ECO:0000313" key="4">
    <source>
        <dbReference type="Proteomes" id="UP000578449"/>
    </source>
</evidence>
<evidence type="ECO:0000259" key="1">
    <source>
        <dbReference type="Pfam" id="PF01796"/>
    </source>
</evidence>
<protein>
    <recommendedName>
        <fullName evidence="5">DNA-binding protein</fullName>
    </recommendedName>
</protein>
<sequence length="142" mass="15502">MSARPYPVPDPDSAPWWEALQRREFVLQACASCQRLRWPARAICNDCGSDRWTWAPASGRGAIASWTVTHPSRTAGGRPFVVVLVRLDDQDDILVPGHYDGPPDGAGLAIGLPVEAGFEDVEAGDDGRRLVLLRWRRAAQGG</sequence>
<proteinExistence type="predicted"/>
<dbReference type="InterPro" id="IPR002878">
    <property type="entry name" value="ChsH2_C"/>
</dbReference>
<dbReference type="InterPro" id="IPR022002">
    <property type="entry name" value="ChsH2_Znr"/>
</dbReference>
<dbReference type="Pfam" id="PF12172">
    <property type="entry name" value="zf-ChsH2"/>
    <property type="match status" value="1"/>
</dbReference>
<name>A0A840PHY8_9ACTN</name>
<accession>A0A840PHY8</accession>
<feature type="domain" description="ChsH2 rubredoxin-like zinc ribbon" evidence="2">
    <location>
        <begin position="17"/>
        <end position="52"/>
    </location>
</feature>
<dbReference type="Gene3D" id="6.10.30.10">
    <property type="match status" value="1"/>
</dbReference>
<keyword evidence="4" id="KW-1185">Reference proteome</keyword>
<reference evidence="3 4" key="1">
    <citation type="submission" date="2020-08" db="EMBL/GenBank/DDBJ databases">
        <title>Genomic Encyclopedia of Type Strains, Phase IV (KMG-IV): sequencing the most valuable type-strain genomes for metagenomic binning, comparative biology and taxonomic classification.</title>
        <authorList>
            <person name="Goeker M."/>
        </authorList>
    </citation>
    <scope>NUCLEOTIDE SEQUENCE [LARGE SCALE GENOMIC DNA]</scope>
    <source>
        <strain evidence="3 4">DSM 45615</strain>
    </source>
</reference>
<dbReference type="EMBL" id="JACHGN010000023">
    <property type="protein sequence ID" value="MBB5138446.1"/>
    <property type="molecule type" value="Genomic_DNA"/>
</dbReference>
<dbReference type="Proteomes" id="UP000578449">
    <property type="component" value="Unassembled WGS sequence"/>
</dbReference>
<dbReference type="PANTHER" id="PTHR34075:SF5">
    <property type="entry name" value="BLR3430 PROTEIN"/>
    <property type="match status" value="1"/>
</dbReference>
<dbReference type="Pfam" id="PF01796">
    <property type="entry name" value="OB_ChsH2_C"/>
    <property type="match status" value="1"/>
</dbReference>
<feature type="domain" description="ChsH2 C-terminal OB-fold" evidence="1">
    <location>
        <begin position="54"/>
        <end position="118"/>
    </location>
</feature>
<evidence type="ECO:0008006" key="5">
    <source>
        <dbReference type="Google" id="ProtNLM"/>
    </source>
</evidence>
<evidence type="ECO:0000313" key="3">
    <source>
        <dbReference type="EMBL" id="MBB5138446.1"/>
    </source>
</evidence>
<dbReference type="InterPro" id="IPR052513">
    <property type="entry name" value="Thioester_dehydratase-like"/>
</dbReference>